<dbReference type="GeneTree" id="ENSGT01030000234528"/>
<dbReference type="InterPro" id="IPR050850">
    <property type="entry name" value="Peptidase_S1_Elastase_sf"/>
</dbReference>
<dbReference type="InterPro" id="IPR009003">
    <property type="entry name" value="Peptidase_S1_PA"/>
</dbReference>
<name>A0A4W5NCU6_9TELE</name>
<evidence type="ECO:0000313" key="2">
    <source>
        <dbReference type="Ensembl" id="ENSHHUP00000048727.1"/>
    </source>
</evidence>
<dbReference type="GO" id="GO:0006508">
    <property type="term" value="P:proteolysis"/>
    <property type="evidence" value="ECO:0007669"/>
    <property type="project" value="InterPro"/>
</dbReference>
<evidence type="ECO:0000313" key="3">
    <source>
        <dbReference type="Proteomes" id="UP000314982"/>
    </source>
</evidence>
<accession>A0A4W5NCU6</accession>
<reference evidence="3" key="1">
    <citation type="submission" date="2018-06" db="EMBL/GenBank/DDBJ databases">
        <title>Genome assembly of Danube salmon.</title>
        <authorList>
            <person name="Macqueen D.J."/>
            <person name="Gundappa M.K."/>
        </authorList>
    </citation>
    <scope>NUCLEOTIDE SEQUENCE [LARGE SCALE GENOMIC DNA]</scope>
</reference>
<dbReference type="CDD" id="cd00190">
    <property type="entry name" value="Tryp_SPc"/>
    <property type="match status" value="1"/>
</dbReference>
<reference evidence="2" key="2">
    <citation type="submission" date="2025-08" db="UniProtKB">
        <authorList>
            <consortium name="Ensembl"/>
        </authorList>
    </citation>
    <scope>IDENTIFICATION</scope>
</reference>
<protein>
    <submittedName>
        <fullName evidence="2">Zgc:154142</fullName>
    </submittedName>
</protein>
<evidence type="ECO:0000259" key="1">
    <source>
        <dbReference type="PROSITE" id="PS50240"/>
    </source>
</evidence>
<dbReference type="SUPFAM" id="SSF50494">
    <property type="entry name" value="Trypsin-like serine proteases"/>
    <property type="match status" value="1"/>
</dbReference>
<dbReference type="PROSITE" id="PS00134">
    <property type="entry name" value="TRYPSIN_HIS"/>
    <property type="match status" value="1"/>
</dbReference>
<dbReference type="PRINTS" id="PR00722">
    <property type="entry name" value="CHYMOTRYPSIN"/>
</dbReference>
<sequence>SADQSVEYSIILALFQLIRDDCGKNSYCYENNPVVLSLISDEITTALSFTLEWPTTCGKPAIPPTIHTRIVNGEPANPHSWPWQVSVQVRHCLSKLYLESFRSFFHTCGGTLIHKNWVMTAAHCFIRYTDELQRWKMCLGKHNLTFTEDTERCLGVTGIYRHEGFKYPTLPTVEFDIALVRLGGEVTPSDQISYSCLPSLEEVLEGGEKCYATGWGDETGDSMNAKVAETLNQVALPVVPFNTCKRMDYWWFQVKTSMICMGYTFAVDPRHVTQGDSGGPLVCQDSPNAPWEVHGITSFGPNGCIMDKKPSVFTRASAYIPWMENVIRRDMYNQHSRLFILCNLYLTRQVS</sequence>
<dbReference type="Pfam" id="PF00089">
    <property type="entry name" value="Trypsin"/>
    <property type="match status" value="1"/>
</dbReference>
<dbReference type="InterPro" id="IPR001254">
    <property type="entry name" value="Trypsin_dom"/>
</dbReference>
<dbReference type="PANTHER" id="PTHR24257">
    <property type="entry name" value="CHYMOTRYPSIN-LIKE ELASTASE FAMILY MEMBER"/>
    <property type="match status" value="1"/>
</dbReference>
<dbReference type="PANTHER" id="PTHR24257:SF10">
    <property type="entry name" value="ELASTASE-1"/>
    <property type="match status" value="1"/>
</dbReference>
<keyword evidence="3" id="KW-1185">Reference proteome</keyword>
<dbReference type="SMART" id="SM00020">
    <property type="entry name" value="Tryp_SPc"/>
    <property type="match status" value="1"/>
</dbReference>
<dbReference type="AlphaFoldDB" id="A0A4W5NCU6"/>
<dbReference type="FunFam" id="2.40.10.10:FF:000165">
    <property type="entry name" value="Trypsin-like serine protease"/>
    <property type="match status" value="1"/>
</dbReference>
<reference evidence="2" key="3">
    <citation type="submission" date="2025-09" db="UniProtKB">
        <authorList>
            <consortium name="Ensembl"/>
        </authorList>
    </citation>
    <scope>IDENTIFICATION</scope>
</reference>
<feature type="domain" description="Peptidase S1" evidence="1">
    <location>
        <begin position="70"/>
        <end position="328"/>
    </location>
</feature>
<dbReference type="InterPro" id="IPR001314">
    <property type="entry name" value="Peptidase_S1A"/>
</dbReference>
<dbReference type="GO" id="GO:0004252">
    <property type="term" value="F:serine-type endopeptidase activity"/>
    <property type="evidence" value="ECO:0007669"/>
    <property type="project" value="InterPro"/>
</dbReference>
<dbReference type="GO" id="GO:0005615">
    <property type="term" value="C:extracellular space"/>
    <property type="evidence" value="ECO:0007669"/>
    <property type="project" value="TreeGrafter"/>
</dbReference>
<dbReference type="Gene3D" id="2.40.10.10">
    <property type="entry name" value="Trypsin-like serine proteases"/>
    <property type="match status" value="1"/>
</dbReference>
<dbReference type="PROSITE" id="PS50240">
    <property type="entry name" value="TRYPSIN_DOM"/>
    <property type="match status" value="1"/>
</dbReference>
<proteinExistence type="predicted"/>
<dbReference type="InterPro" id="IPR018114">
    <property type="entry name" value="TRYPSIN_HIS"/>
</dbReference>
<dbReference type="Proteomes" id="UP000314982">
    <property type="component" value="Unassembled WGS sequence"/>
</dbReference>
<organism evidence="2 3">
    <name type="scientific">Hucho hucho</name>
    <name type="common">huchen</name>
    <dbReference type="NCBI Taxonomy" id="62062"/>
    <lineage>
        <taxon>Eukaryota</taxon>
        <taxon>Metazoa</taxon>
        <taxon>Chordata</taxon>
        <taxon>Craniata</taxon>
        <taxon>Vertebrata</taxon>
        <taxon>Euteleostomi</taxon>
        <taxon>Actinopterygii</taxon>
        <taxon>Neopterygii</taxon>
        <taxon>Teleostei</taxon>
        <taxon>Protacanthopterygii</taxon>
        <taxon>Salmoniformes</taxon>
        <taxon>Salmonidae</taxon>
        <taxon>Salmoninae</taxon>
        <taxon>Hucho</taxon>
    </lineage>
</organism>
<dbReference type="Ensembl" id="ENSHHUT00000050498.1">
    <property type="protein sequence ID" value="ENSHHUP00000048727.1"/>
    <property type="gene ID" value="ENSHHUG00000029443.1"/>
</dbReference>
<dbReference type="InterPro" id="IPR043504">
    <property type="entry name" value="Peptidase_S1_PA_chymotrypsin"/>
</dbReference>